<dbReference type="Proteomes" id="UP001218218">
    <property type="component" value="Unassembled WGS sequence"/>
</dbReference>
<reference evidence="1" key="1">
    <citation type="submission" date="2023-03" db="EMBL/GenBank/DDBJ databases">
        <title>Massive genome expansion in bonnet fungi (Mycena s.s.) driven by repeated elements and novel gene families across ecological guilds.</title>
        <authorList>
            <consortium name="Lawrence Berkeley National Laboratory"/>
            <person name="Harder C.B."/>
            <person name="Miyauchi S."/>
            <person name="Viragh M."/>
            <person name="Kuo A."/>
            <person name="Thoen E."/>
            <person name="Andreopoulos B."/>
            <person name="Lu D."/>
            <person name="Skrede I."/>
            <person name="Drula E."/>
            <person name="Henrissat B."/>
            <person name="Morin E."/>
            <person name="Kohler A."/>
            <person name="Barry K."/>
            <person name="LaButti K."/>
            <person name="Morin E."/>
            <person name="Salamov A."/>
            <person name="Lipzen A."/>
            <person name="Mereny Z."/>
            <person name="Hegedus B."/>
            <person name="Baldrian P."/>
            <person name="Stursova M."/>
            <person name="Weitz H."/>
            <person name="Taylor A."/>
            <person name="Grigoriev I.V."/>
            <person name="Nagy L.G."/>
            <person name="Martin F."/>
            <person name="Kauserud H."/>
        </authorList>
    </citation>
    <scope>NUCLEOTIDE SEQUENCE</scope>
    <source>
        <strain evidence="1">CBHHK002</strain>
    </source>
</reference>
<dbReference type="AlphaFoldDB" id="A0AAD7EZ33"/>
<gene>
    <name evidence="1" type="ORF">DFH08DRAFT_953030</name>
</gene>
<dbReference type="SUPFAM" id="SSF50370">
    <property type="entry name" value="Ricin B-like lectins"/>
    <property type="match status" value="1"/>
</dbReference>
<name>A0AAD7EZ33_9AGAR</name>
<organism evidence="1 2">
    <name type="scientific">Mycena albidolilacea</name>
    <dbReference type="NCBI Taxonomy" id="1033008"/>
    <lineage>
        <taxon>Eukaryota</taxon>
        <taxon>Fungi</taxon>
        <taxon>Dikarya</taxon>
        <taxon>Basidiomycota</taxon>
        <taxon>Agaricomycotina</taxon>
        <taxon>Agaricomycetes</taxon>
        <taxon>Agaricomycetidae</taxon>
        <taxon>Agaricales</taxon>
        <taxon>Marasmiineae</taxon>
        <taxon>Mycenaceae</taxon>
        <taxon>Mycena</taxon>
    </lineage>
</organism>
<dbReference type="Gene3D" id="2.80.10.50">
    <property type="match status" value="1"/>
</dbReference>
<accession>A0AAD7EZ33</accession>
<evidence type="ECO:0000313" key="1">
    <source>
        <dbReference type="EMBL" id="KAJ7359937.1"/>
    </source>
</evidence>
<proteinExistence type="predicted"/>
<sequence>MFQGDKCIAIKDDTNTNGVQLQTWTCVDGAVNQQFLHQGWSIVTLPTEFISWYLHPGLCNDLTGGINTL</sequence>
<keyword evidence="2" id="KW-1185">Reference proteome</keyword>
<dbReference type="InterPro" id="IPR035992">
    <property type="entry name" value="Ricin_B-like_lectins"/>
</dbReference>
<dbReference type="EMBL" id="JARIHO010000006">
    <property type="protein sequence ID" value="KAJ7359937.1"/>
    <property type="molecule type" value="Genomic_DNA"/>
</dbReference>
<evidence type="ECO:0000313" key="2">
    <source>
        <dbReference type="Proteomes" id="UP001218218"/>
    </source>
</evidence>
<evidence type="ECO:0008006" key="3">
    <source>
        <dbReference type="Google" id="ProtNLM"/>
    </source>
</evidence>
<comment type="caution">
    <text evidence="1">The sequence shown here is derived from an EMBL/GenBank/DDBJ whole genome shotgun (WGS) entry which is preliminary data.</text>
</comment>
<protein>
    <recommendedName>
        <fullName evidence="3">Ricin B lectin domain-containing protein</fullName>
    </recommendedName>
</protein>